<comment type="catalytic activity">
    <reaction evidence="5">
        <text>2-deoxy-alpha-D-ribose 1-phosphate = 2-deoxy-D-ribose 5-phosphate</text>
        <dbReference type="Rhea" id="RHEA:27658"/>
        <dbReference type="ChEBI" id="CHEBI:57259"/>
        <dbReference type="ChEBI" id="CHEBI:62877"/>
        <dbReference type="EC" id="5.4.2.7"/>
    </reaction>
</comment>
<dbReference type="GO" id="GO:0008973">
    <property type="term" value="F:phosphopentomutase activity"/>
    <property type="evidence" value="ECO:0007669"/>
    <property type="project" value="UniProtKB-EC"/>
</dbReference>
<comment type="catalytic activity">
    <reaction evidence="5">
        <text>alpha-D-ribose 1-phosphate = D-ribose 5-phosphate</text>
        <dbReference type="Rhea" id="RHEA:18793"/>
        <dbReference type="ChEBI" id="CHEBI:57720"/>
        <dbReference type="ChEBI" id="CHEBI:78346"/>
        <dbReference type="EC" id="5.4.2.7"/>
    </reaction>
</comment>
<protein>
    <recommendedName>
        <fullName evidence="5 6">Phosphopentomutase</fullName>
        <ecNumber evidence="5 6">5.4.2.7</ecNumber>
    </recommendedName>
    <alternativeName>
        <fullName evidence="5">Phosphodeoxyribomutase</fullName>
    </alternativeName>
</protein>
<evidence type="ECO:0000256" key="6">
    <source>
        <dbReference type="NCBIfam" id="TIGR01696"/>
    </source>
</evidence>
<dbReference type="InterPro" id="IPR024052">
    <property type="entry name" value="Phosphopentomutase_DeoB_cap_sf"/>
</dbReference>
<keyword evidence="9" id="KW-1185">Reference proteome</keyword>
<dbReference type="PIRSF" id="PIRSF001491">
    <property type="entry name" value="Ppentomutase"/>
    <property type="match status" value="1"/>
</dbReference>
<keyword evidence="3 5" id="KW-0464">Manganese</keyword>
<dbReference type="HAMAP" id="MF_00740">
    <property type="entry name" value="Phosphopentomut"/>
    <property type="match status" value="1"/>
</dbReference>
<evidence type="ECO:0000259" key="7">
    <source>
        <dbReference type="Pfam" id="PF01676"/>
    </source>
</evidence>
<dbReference type="SUPFAM" id="SSF53649">
    <property type="entry name" value="Alkaline phosphatase-like"/>
    <property type="match status" value="1"/>
</dbReference>
<comment type="cofactor">
    <cofactor evidence="5">
        <name>Mn(2+)</name>
        <dbReference type="ChEBI" id="CHEBI:29035"/>
    </cofactor>
    <text evidence="5">Binds 2 manganese ions.</text>
</comment>
<dbReference type="InterPro" id="IPR010045">
    <property type="entry name" value="DeoB"/>
</dbReference>
<comment type="caution">
    <text evidence="8">The sequence shown here is derived from an EMBL/GenBank/DDBJ whole genome shotgun (WGS) entry which is preliminary data.</text>
</comment>
<dbReference type="Gene3D" id="3.30.70.1250">
    <property type="entry name" value="Phosphopentomutase"/>
    <property type="match status" value="1"/>
</dbReference>
<name>A0ABR6VEV5_9FIRM</name>
<comment type="pathway">
    <text evidence="5">Carbohydrate degradation; 2-deoxy-D-ribose 1-phosphate degradation; D-glyceraldehyde 3-phosphate and acetaldehyde from 2-deoxy-alpha-D-ribose 1-phosphate: step 1/2.</text>
</comment>
<evidence type="ECO:0000313" key="8">
    <source>
        <dbReference type="EMBL" id="MBC3535773.1"/>
    </source>
</evidence>
<dbReference type="InterPro" id="IPR006124">
    <property type="entry name" value="Metalloenzyme"/>
</dbReference>
<comment type="subcellular location">
    <subcellularLocation>
        <location evidence="5">Cytoplasm</location>
    </subcellularLocation>
</comment>
<feature type="binding site" evidence="5">
    <location>
        <position position="327"/>
    </location>
    <ligand>
        <name>Mn(2+)</name>
        <dbReference type="ChEBI" id="CHEBI:29035"/>
        <label>1</label>
    </ligand>
</feature>
<feature type="binding site" evidence="5">
    <location>
        <position position="12"/>
    </location>
    <ligand>
        <name>Mn(2+)</name>
        <dbReference type="ChEBI" id="CHEBI:29035"/>
        <label>1</label>
    </ligand>
</feature>
<accession>A0ABR6VEV5</accession>
<dbReference type="RefSeq" id="WP_186501824.1">
    <property type="nucleotide sequence ID" value="NZ_JACOGK010000001.1"/>
</dbReference>
<dbReference type="NCBIfam" id="TIGR01696">
    <property type="entry name" value="deoB"/>
    <property type="match status" value="1"/>
</dbReference>
<comment type="function">
    <text evidence="5">Isomerase that catalyzes the conversion of deoxy-ribose 1-phosphate (dRib-1-P) and ribose 1-phosphate (Rib-1-P) to deoxy-ribose 5-phosphate (dRib-5-P) and ribose 5-phosphate (Rib-5-P), respectively.</text>
</comment>
<dbReference type="EMBL" id="JACOGK010000001">
    <property type="protein sequence ID" value="MBC3535773.1"/>
    <property type="molecule type" value="Genomic_DNA"/>
</dbReference>
<evidence type="ECO:0000256" key="5">
    <source>
        <dbReference type="HAMAP-Rule" id="MF_00740"/>
    </source>
</evidence>
<proteinExistence type="inferred from homology"/>
<feature type="binding site" evidence="5">
    <location>
        <position position="286"/>
    </location>
    <ligand>
        <name>Mn(2+)</name>
        <dbReference type="ChEBI" id="CHEBI:29035"/>
        <label>2</label>
    </ligand>
</feature>
<feature type="binding site" evidence="5">
    <location>
        <position position="328"/>
    </location>
    <ligand>
        <name>Mn(2+)</name>
        <dbReference type="ChEBI" id="CHEBI:29035"/>
        <label>1</label>
    </ligand>
</feature>
<dbReference type="Pfam" id="PF01676">
    <property type="entry name" value="Metalloenzyme"/>
    <property type="match status" value="1"/>
</dbReference>
<feature type="binding site" evidence="5">
    <location>
        <position position="339"/>
    </location>
    <ligand>
        <name>Mn(2+)</name>
        <dbReference type="ChEBI" id="CHEBI:29035"/>
        <label>2</label>
    </ligand>
</feature>
<dbReference type="PANTHER" id="PTHR21110:SF0">
    <property type="entry name" value="PHOSPHOPENTOMUTASE"/>
    <property type="match status" value="1"/>
</dbReference>
<dbReference type="InterPro" id="IPR017850">
    <property type="entry name" value="Alkaline_phosphatase_core_sf"/>
</dbReference>
<feature type="domain" description="Metalloenzyme" evidence="7">
    <location>
        <begin position="4"/>
        <end position="378"/>
    </location>
</feature>
<keyword evidence="5" id="KW-0963">Cytoplasm</keyword>
<keyword evidence="4 5" id="KW-0413">Isomerase</keyword>
<evidence type="ECO:0000256" key="4">
    <source>
        <dbReference type="ARBA" id="ARBA00023235"/>
    </source>
</evidence>
<evidence type="ECO:0000256" key="1">
    <source>
        <dbReference type="ARBA" id="ARBA00010373"/>
    </source>
</evidence>
<feature type="binding site" evidence="5">
    <location>
        <position position="291"/>
    </location>
    <ligand>
        <name>Mn(2+)</name>
        <dbReference type="ChEBI" id="CHEBI:29035"/>
        <label>2</label>
    </ligand>
</feature>
<evidence type="ECO:0000256" key="3">
    <source>
        <dbReference type="ARBA" id="ARBA00023211"/>
    </source>
</evidence>
<dbReference type="PANTHER" id="PTHR21110">
    <property type="entry name" value="PHOSPHOPENTOMUTASE"/>
    <property type="match status" value="1"/>
</dbReference>
<evidence type="ECO:0000256" key="2">
    <source>
        <dbReference type="ARBA" id="ARBA00022723"/>
    </source>
</evidence>
<reference evidence="8 9" key="1">
    <citation type="submission" date="2020-08" db="EMBL/GenBank/DDBJ databases">
        <authorList>
            <person name="Liu C."/>
            <person name="Sun Q."/>
        </authorList>
    </citation>
    <scope>NUCLEOTIDE SEQUENCE [LARGE SCALE GENOMIC DNA]</scope>
    <source>
        <strain evidence="8 9">NSJ-59</strain>
    </source>
</reference>
<sequence length="392" mass="43141">MQYKRIIVIVTDSVGAGDAPDAAAFGDAGADTLGHIDAHVPGGLRVPTLRSLGWGQIAHIHREDTTLRGAYGLMEEQSAGKDTTSGHWEFMGNIVETPFPTFAHAFPPDLLAAFTEKTGYDYLGNEIASGTEIIERLGAEHFRTKLPIVYTSADSVFQIAAHTDVIPLDELYRICEITRNEVCVGPYEVGRIIARPFVGTLGHFVRTGDRRDYSRLPKKKMVFSYLSEAGYSVVGVGKIGDIYAHIGLTESYHTPDNAADMAMLTEQLLSHRDRQGLFMVNCVDFDSQYGHRRNTAGYAQCLEDFDAMLGEFLTKLQDDELVIITSDHGNDPTWKGTDHTRERVPIVAWSPSFTGPVDLGIRSTYADLGQTIMENFGTGTLPAGTSFLKELR</sequence>
<dbReference type="NCBIfam" id="NF003766">
    <property type="entry name" value="PRK05362.1"/>
    <property type="match status" value="1"/>
</dbReference>
<keyword evidence="2 5" id="KW-0479">Metal-binding</keyword>
<comment type="similarity">
    <text evidence="1 5">Belongs to the phosphopentomutase family.</text>
</comment>
<dbReference type="Gene3D" id="3.40.720.10">
    <property type="entry name" value="Alkaline Phosphatase, subunit A"/>
    <property type="match status" value="1"/>
</dbReference>
<dbReference type="Proteomes" id="UP000606870">
    <property type="component" value="Unassembled WGS sequence"/>
</dbReference>
<dbReference type="EC" id="5.4.2.7" evidence="5 6"/>
<dbReference type="SUPFAM" id="SSF143856">
    <property type="entry name" value="DeoB insert domain-like"/>
    <property type="match status" value="1"/>
</dbReference>
<evidence type="ECO:0000313" key="9">
    <source>
        <dbReference type="Proteomes" id="UP000606870"/>
    </source>
</evidence>
<dbReference type="CDD" id="cd16009">
    <property type="entry name" value="PPM"/>
    <property type="match status" value="1"/>
</dbReference>
<gene>
    <name evidence="5" type="primary">deoB</name>
    <name evidence="8" type="ORF">H8J70_00630</name>
</gene>
<organism evidence="8 9">
    <name type="scientific">Megasphaera hominis</name>
    <dbReference type="NCBI Taxonomy" id="159836"/>
    <lineage>
        <taxon>Bacteria</taxon>
        <taxon>Bacillati</taxon>
        <taxon>Bacillota</taxon>
        <taxon>Negativicutes</taxon>
        <taxon>Veillonellales</taxon>
        <taxon>Veillonellaceae</taxon>
        <taxon>Megasphaera</taxon>
    </lineage>
</organism>